<dbReference type="Proteomes" id="UP000230052">
    <property type="component" value="Unassembled WGS sequence"/>
</dbReference>
<dbReference type="CDD" id="cd00118">
    <property type="entry name" value="LysM"/>
    <property type="match status" value="1"/>
</dbReference>
<protein>
    <recommendedName>
        <fullName evidence="2">LysM domain-containing protein</fullName>
    </recommendedName>
</protein>
<organism evidence="3 4">
    <name type="scientific">Candidatus Aquitaenariimonas noxiae</name>
    <dbReference type="NCBI Taxonomy" id="1974741"/>
    <lineage>
        <taxon>Bacteria</taxon>
        <taxon>Pseudomonadati</taxon>
        <taxon>Candidatus Omnitrophota</taxon>
        <taxon>Candidatus Aquitaenariimonas</taxon>
    </lineage>
</organism>
<comment type="caution">
    <text evidence="3">The sequence shown here is derived from an EMBL/GenBank/DDBJ whole genome shotgun (WGS) entry which is preliminary data.</text>
</comment>
<evidence type="ECO:0000313" key="4">
    <source>
        <dbReference type="Proteomes" id="UP000230052"/>
    </source>
</evidence>
<dbReference type="PANTHER" id="PTHR34700">
    <property type="entry name" value="POTASSIUM BINDING PROTEIN KBP"/>
    <property type="match status" value="1"/>
</dbReference>
<dbReference type="PANTHER" id="PTHR34700:SF4">
    <property type="entry name" value="PHAGE-LIKE ELEMENT PBSX PROTEIN XKDP"/>
    <property type="match status" value="1"/>
</dbReference>
<name>A0A2J0L4Y2_9BACT</name>
<dbReference type="EMBL" id="PEWV01000009">
    <property type="protein sequence ID" value="PIU42356.1"/>
    <property type="molecule type" value="Genomic_DNA"/>
</dbReference>
<feature type="compositionally biased region" description="Basic and acidic residues" evidence="1">
    <location>
        <begin position="77"/>
        <end position="92"/>
    </location>
</feature>
<gene>
    <name evidence="3" type="ORF">COS99_00760</name>
</gene>
<dbReference type="Gene3D" id="3.10.350.10">
    <property type="entry name" value="LysM domain"/>
    <property type="match status" value="1"/>
</dbReference>
<dbReference type="InterPro" id="IPR018392">
    <property type="entry name" value="LysM"/>
</dbReference>
<dbReference type="SUPFAM" id="SSF54106">
    <property type="entry name" value="LysM domain"/>
    <property type="match status" value="1"/>
</dbReference>
<feature type="region of interest" description="Disordered" evidence="1">
    <location>
        <begin position="77"/>
        <end position="108"/>
    </location>
</feature>
<accession>A0A2J0L4Y2</accession>
<sequence>MKRVLGFVSIVVFVTIISGCSIKAAMVERDRVDQNISGNRGVIKGEVKPVQKSEVPPKRTYMNVDVDLKSMQEIKQEFSPKKKEPMPDKDLWGNKGSLSSSETRAKEEIRPYQGEKIEKVSVVEEAGPLSKPAPKPSATAPEKTSYIKYIVQKGDTLGTISAKPEIYGTAKKWQRIYEANRNILKDAEHIYPGQVLTIPLETGNEKPAKGTEETIK</sequence>
<feature type="domain" description="LysM" evidence="2">
    <location>
        <begin position="147"/>
        <end position="198"/>
    </location>
</feature>
<evidence type="ECO:0000313" key="3">
    <source>
        <dbReference type="EMBL" id="PIU42356.1"/>
    </source>
</evidence>
<dbReference type="AlphaFoldDB" id="A0A2J0L4Y2"/>
<dbReference type="PROSITE" id="PS51257">
    <property type="entry name" value="PROKAR_LIPOPROTEIN"/>
    <property type="match status" value="1"/>
</dbReference>
<evidence type="ECO:0000259" key="2">
    <source>
        <dbReference type="PROSITE" id="PS51782"/>
    </source>
</evidence>
<dbReference type="InterPro" id="IPR052196">
    <property type="entry name" value="Bact_Kbp"/>
</dbReference>
<dbReference type="SMART" id="SM00257">
    <property type="entry name" value="LysM"/>
    <property type="match status" value="1"/>
</dbReference>
<reference evidence="3 4" key="1">
    <citation type="submission" date="2017-09" db="EMBL/GenBank/DDBJ databases">
        <title>Depth-based differentiation of microbial function through sediment-hosted aquifers and enrichment of novel symbionts in the deep terrestrial subsurface.</title>
        <authorList>
            <person name="Probst A.J."/>
            <person name="Ladd B."/>
            <person name="Jarett J.K."/>
            <person name="Geller-Mcgrath D.E."/>
            <person name="Sieber C.M."/>
            <person name="Emerson J.B."/>
            <person name="Anantharaman K."/>
            <person name="Thomas B.C."/>
            <person name="Malmstrom R."/>
            <person name="Stieglmeier M."/>
            <person name="Klingl A."/>
            <person name="Woyke T."/>
            <person name="Ryan C.M."/>
            <person name="Banfield J.F."/>
        </authorList>
    </citation>
    <scope>NUCLEOTIDE SEQUENCE [LARGE SCALE GENOMIC DNA]</scope>
    <source>
        <strain evidence="3">CG07_land_8_20_14_0_80_42_15</strain>
    </source>
</reference>
<dbReference type="Pfam" id="PF01476">
    <property type="entry name" value="LysM"/>
    <property type="match status" value="1"/>
</dbReference>
<dbReference type="InterPro" id="IPR036779">
    <property type="entry name" value="LysM_dom_sf"/>
</dbReference>
<proteinExistence type="predicted"/>
<evidence type="ECO:0000256" key="1">
    <source>
        <dbReference type="SAM" id="MobiDB-lite"/>
    </source>
</evidence>
<dbReference type="PROSITE" id="PS51782">
    <property type="entry name" value="LYSM"/>
    <property type="match status" value="1"/>
</dbReference>